<evidence type="ECO:0000313" key="6">
    <source>
        <dbReference type="EMBL" id="MDW6016786.1"/>
    </source>
</evidence>
<evidence type="ECO:0000313" key="7">
    <source>
        <dbReference type="Proteomes" id="UP001272325"/>
    </source>
</evidence>
<keyword evidence="3" id="KW-0238">DNA-binding</keyword>
<dbReference type="InterPro" id="IPR011010">
    <property type="entry name" value="DNA_brk_join_enz"/>
</dbReference>
<name>A0ABU4IE04_9VIBR</name>
<dbReference type="Gene3D" id="1.10.150.130">
    <property type="match status" value="1"/>
</dbReference>
<evidence type="ECO:0000256" key="1">
    <source>
        <dbReference type="ARBA" id="ARBA00008857"/>
    </source>
</evidence>
<dbReference type="InterPro" id="IPR002104">
    <property type="entry name" value="Integrase_catalytic"/>
</dbReference>
<keyword evidence="7" id="KW-1185">Reference proteome</keyword>
<dbReference type="PROSITE" id="PS51898">
    <property type="entry name" value="TYR_RECOMBINASE"/>
    <property type="match status" value="1"/>
</dbReference>
<dbReference type="InterPro" id="IPR013762">
    <property type="entry name" value="Integrase-like_cat_sf"/>
</dbReference>
<protein>
    <submittedName>
        <fullName evidence="6">Tyrosine-type recombinase/integrase</fullName>
    </submittedName>
</protein>
<evidence type="ECO:0000256" key="4">
    <source>
        <dbReference type="ARBA" id="ARBA00023172"/>
    </source>
</evidence>
<feature type="domain" description="Tyr recombinase" evidence="5">
    <location>
        <begin position="220"/>
        <end position="398"/>
    </location>
</feature>
<accession>A0ABU4IE04</accession>
<evidence type="ECO:0000259" key="5">
    <source>
        <dbReference type="PROSITE" id="PS51898"/>
    </source>
</evidence>
<keyword evidence="4" id="KW-0233">DNA recombination</keyword>
<evidence type="ECO:0000256" key="2">
    <source>
        <dbReference type="ARBA" id="ARBA00022908"/>
    </source>
</evidence>
<reference evidence="6 7" key="1">
    <citation type="submission" date="2023-11" db="EMBL/GenBank/DDBJ databases">
        <title>Plant-associative lifestyle of Vibrio porteresiae and its evolutionary dynamics.</title>
        <authorList>
            <person name="Rameshkumar N."/>
            <person name="Kirti K."/>
        </authorList>
    </citation>
    <scope>NUCLEOTIDE SEQUENCE [LARGE SCALE GENOMIC DNA]</scope>
    <source>
        <strain evidence="6 7">MSSRF60</strain>
    </source>
</reference>
<sequence>MGIRLNPNARVTSTVRCKISDAQIRKHMRDPRVRQLKDERHSLYLRFNANRTGGTWWLMVYEDGEQVQLRVGRWPTTKADDIGDVVSAATVQYKRCNVVSFRRFETVDQLIDWHVQRQFRLKTSSKERLANIKSMANRHLMGVFHGEPVMSLDSHVIDEELIQPMFDDGMSVSYVKAMFNLLKAAYATARELKHITINPIAEIKFKQFFPDNFSITKAQVRECRLSTDQVPTVLQSIETALPNERLLVLMMLGHGSRIGETRKAKWSNVSFRSKRWIIPASDAKSRVEMVYPLSESMVELLQSYREWQLQLGYEGEHLFPVSWQQDAPIYGALASEWVKNVANGWSGHDLRKRARSVWTDLGIDYLVGEALLNHAKGKLDLVYIHTHIDLKKIEAISLYHEWLKKCWRTCFRPVSIDQQIIKKAI</sequence>
<proteinExistence type="inferred from homology"/>
<dbReference type="EMBL" id="JAWRCN010000001">
    <property type="protein sequence ID" value="MDW6016786.1"/>
    <property type="molecule type" value="Genomic_DNA"/>
</dbReference>
<dbReference type="RefSeq" id="WP_171137431.1">
    <property type="nucleotide sequence ID" value="NZ_AP024893.1"/>
</dbReference>
<dbReference type="InterPro" id="IPR050808">
    <property type="entry name" value="Phage_Integrase"/>
</dbReference>
<comment type="caution">
    <text evidence="6">The sequence shown here is derived from an EMBL/GenBank/DDBJ whole genome shotgun (WGS) entry which is preliminary data.</text>
</comment>
<comment type="similarity">
    <text evidence="1">Belongs to the 'phage' integrase family.</text>
</comment>
<keyword evidence="2" id="KW-0229">DNA integration</keyword>
<dbReference type="InterPro" id="IPR010998">
    <property type="entry name" value="Integrase_recombinase_N"/>
</dbReference>
<organism evidence="6 7">
    <name type="scientific">Vibrio plantisponsor</name>
    <dbReference type="NCBI Taxonomy" id="664643"/>
    <lineage>
        <taxon>Bacteria</taxon>
        <taxon>Pseudomonadati</taxon>
        <taxon>Pseudomonadota</taxon>
        <taxon>Gammaproteobacteria</taxon>
        <taxon>Vibrionales</taxon>
        <taxon>Vibrionaceae</taxon>
        <taxon>Vibrio</taxon>
    </lineage>
</organism>
<dbReference type="SUPFAM" id="SSF56349">
    <property type="entry name" value="DNA breaking-rejoining enzymes"/>
    <property type="match status" value="1"/>
</dbReference>
<dbReference type="Gene3D" id="1.10.443.10">
    <property type="entry name" value="Intergrase catalytic core"/>
    <property type="match status" value="1"/>
</dbReference>
<dbReference type="PANTHER" id="PTHR30629:SF6">
    <property type="entry name" value="PROPHAGE INTEGRASE INTA-RELATED"/>
    <property type="match status" value="1"/>
</dbReference>
<dbReference type="Pfam" id="PF00589">
    <property type="entry name" value="Phage_integrase"/>
    <property type="match status" value="1"/>
</dbReference>
<dbReference type="PANTHER" id="PTHR30629">
    <property type="entry name" value="PROPHAGE INTEGRASE"/>
    <property type="match status" value="1"/>
</dbReference>
<gene>
    <name evidence="6" type="ORF">SBW85_03255</name>
</gene>
<evidence type="ECO:0000256" key="3">
    <source>
        <dbReference type="ARBA" id="ARBA00023125"/>
    </source>
</evidence>
<dbReference type="Proteomes" id="UP001272325">
    <property type="component" value="Unassembled WGS sequence"/>
</dbReference>